<evidence type="ECO:0000313" key="2">
    <source>
        <dbReference type="EMBL" id="MFC6034640.1"/>
    </source>
</evidence>
<keyword evidence="2" id="KW-0378">Hydrolase</keyword>
<protein>
    <submittedName>
        <fullName evidence="2">Aspartyl protease family protein</fullName>
    </submittedName>
</protein>
<dbReference type="RefSeq" id="WP_379881520.1">
    <property type="nucleotide sequence ID" value="NZ_JBHPON010000001.1"/>
</dbReference>
<dbReference type="Pfam" id="PF13650">
    <property type="entry name" value="Asp_protease_2"/>
    <property type="match status" value="1"/>
</dbReference>
<reference evidence="2 3" key="1">
    <citation type="submission" date="2024-09" db="EMBL/GenBank/DDBJ databases">
        <authorList>
            <person name="Zhang Z.-H."/>
        </authorList>
    </citation>
    <scope>NUCLEOTIDE SEQUENCE [LARGE SCALE GENOMIC DNA]</scope>
    <source>
        <strain evidence="2 3">HHTR114</strain>
    </source>
</reference>
<evidence type="ECO:0000313" key="3">
    <source>
        <dbReference type="Proteomes" id="UP001596116"/>
    </source>
</evidence>
<dbReference type="Gene3D" id="2.40.70.10">
    <property type="entry name" value="Acid Proteases"/>
    <property type="match status" value="2"/>
</dbReference>
<comment type="caution">
    <text evidence="2">The sequence shown here is derived from an EMBL/GenBank/DDBJ whole genome shotgun (WGS) entry which is preliminary data.</text>
</comment>
<dbReference type="CDD" id="cd05483">
    <property type="entry name" value="retropepsin_like_bacteria"/>
    <property type="match status" value="1"/>
</dbReference>
<dbReference type="InterPro" id="IPR034122">
    <property type="entry name" value="Retropepsin-like_bacterial"/>
</dbReference>
<dbReference type="SUPFAM" id="SSF50630">
    <property type="entry name" value="Acid proteases"/>
    <property type="match status" value="1"/>
</dbReference>
<dbReference type="GO" id="GO:0006508">
    <property type="term" value="P:proteolysis"/>
    <property type="evidence" value="ECO:0007669"/>
    <property type="project" value="UniProtKB-KW"/>
</dbReference>
<feature type="signal peptide" evidence="1">
    <location>
        <begin position="1"/>
        <end position="18"/>
    </location>
</feature>
<keyword evidence="3" id="KW-1185">Reference proteome</keyword>
<dbReference type="GO" id="GO:0008233">
    <property type="term" value="F:peptidase activity"/>
    <property type="evidence" value="ECO:0007669"/>
    <property type="project" value="UniProtKB-KW"/>
</dbReference>
<proteinExistence type="predicted"/>
<accession>A0ABW1KRW6</accession>
<organism evidence="2 3">
    <name type="scientific">Hyphococcus aureus</name>
    <dbReference type="NCBI Taxonomy" id="2666033"/>
    <lineage>
        <taxon>Bacteria</taxon>
        <taxon>Pseudomonadati</taxon>
        <taxon>Pseudomonadota</taxon>
        <taxon>Alphaproteobacteria</taxon>
        <taxon>Parvularculales</taxon>
        <taxon>Parvularculaceae</taxon>
        <taxon>Hyphococcus</taxon>
    </lineage>
</organism>
<name>A0ABW1KRW6_9PROT</name>
<keyword evidence="1" id="KW-0732">Signal</keyword>
<evidence type="ECO:0000256" key="1">
    <source>
        <dbReference type="SAM" id="SignalP"/>
    </source>
</evidence>
<gene>
    <name evidence="2" type="ORF">ACFMB1_03745</name>
</gene>
<feature type="chain" id="PRO_5046518027" evidence="1">
    <location>
        <begin position="19"/>
        <end position="314"/>
    </location>
</feature>
<dbReference type="InterPro" id="IPR021109">
    <property type="entry name" value="Peptidase_aspartic_dom_sf"/>
</dbReference>
<dbReference type="Proteomes" id="UP001596116">
    <property type="component" value="Unassembled WGS sequence"/>
</dbReference>
<sequence>MAAAGVTIGLGALGGALAAHPLSGAEPFDWVPYRIDYQGWITVNATVNGDGPNDFIVDSGATITSAFANLAEKQNFIPAERGPIKILGLASTEALPAYQLGEISVGKLRLENQIGVVLPDWAPPNTPPQGVLGLDLLTRHTVMIDEDARRVNFYERGVRPDRNAKGWTRTSLKPLHVADQDTPLYQINVNVRGLDIPCVVDLGASGTVFNGPALRAMSSGVRINSYGYRSSTAASHLNDVFDNTSKAKAVKIARLKISGARWRNQIFLVYDAEVFRALGAGAKPFCLVGMDLFADRSVIFDFANEHFYIGPPAK</sequence>
<keyword evidence="2" id="KW-0645">Protease</keyword>
<dbReference type="EMBL" id="JBHPON010000001">
    <property type="protein sequence ID" value="MFC6034640.1"/>
    <property type="molecule type" value="Genomic_DNA"/>
</dbReference>